<evidence type="ECO:0000256" key="4">
    <source>
        <dbReference type="ARBA" id="ARBA00022771"/>
    </source>
</evidence>
<protein>
    <recommendedName>
        <fullName evidence="9">C2H2-type domain-containing protein</fullName>
    </recommendedName>
</protein>
<dbReference type="Ensembl" id="ENSCCRT00015086374.1">
    <property type="protein sequence ID" value="ENSCCRP00015083645.1"/>
    <property type="gene ID" value="ENSCCRG00015033780.1"/>
</dbReference>
<dbReference type="Proteomes" id="UP000694700">
    <property type="component" value="Unplaced"/>
</dbReference>
<evidence type="ECO:0000256" key="5">
    <source>
        <dbReference type="ARBA" id="ARBA00022833"/>
    </source>
</evidence>
<dbReference type="Pfam" id="PF00096">
    <property type="entry name" value="zf-C2H2"/>
    <property type="match status" value="4"/>
</dbReference>
<evidence type="ECO:0000256" key="8">
    <source>
        <dbReference type="SAM" id="MobiDB-lite"/>
    </source>
</evidence>
<keyword evidence="3" id="KW-0677">Repeat</keyword>
<keyword evidence="4 7" id="KW-0863">Zinc-finger</keyword>
<reference evidence="10" key="1">
    <citation type="submission" date="2025-08" db="UniProtKB">
        <authorList>
            <consortium name="Ensembl"/>
        </authorList>
    </citation>
    <scope>IDENTIFICATION</scope>
</reference>
<proteinExistence type="predicted"/>
<dbReference type="PANTHER" id="PTHR16515:SF66">
    <property type="entry name" value="C2H2-TYPE DOMAIN-CONTAINING PROTEIN"/>
    <property type="match status" value="1"/>
</dbReference>
<dbReference type="PROSITE" id="PS00028">
    <property type="entry name" value="ZINC_FINGER_C2H2_1"/>
    <property type="match status" value="3"/>
</dbReference>
<feature type="compositionally biased region" description="Basic and acidic residues" evidence="8">
    <location>
        <begin position="217"/>
        <end position="228"/>
    </location>
</feature>
<feature type="domain" description="C2H2-type" evidence="9">
    <location>
        <begin position="484"/>
        <end position="507"/>
    </location>
</feature>
<feature type="compositionally biased region" description="Low complexity" evidence="8">
    <location>
        <begin position="195"/>
        <end position="207"/>
    </location>
</feature>
<feature type="domain" description="C2H2-type" evidence="9">
    <location>
        <begin position="415"/>
        <end position="443"/>
    </location>
</feature>
<feature type="domain" description="C2H2-type" evidence="9">
    <location>
        <begin position="262"/>
        <end position="289"/>
    </location>
</feature>
<evidence type="ECO:0000256" key="6">
    <source>
        <dbReference type="ARBA" id="ARBA00023242"/>
    </source>
</evidence>
<evidence type="ECO:0000313" key="10">
    <source>
        <dbReference type="Ensembl" id="ENSCCRP00015083645.1"/>
    </source>
</evidence>
<keyword evidence="5" id="KW-0862">Zinc</keyword>
<feature type="compositionally biased region" description="Polar residues" evidence="8">
    <location>
        <begin position="158"/>
        <end position="172"/>
    </location>
</feature>
<evidence type="ECO:0000313" key="11">
    <source>
        <dbReference type="Proteomes" id="UP000694700"/>
    </source>
</evidence>
<evidence type="ECO:0000256" key="2">
    <source>
        <dbReference type="ARBA" id="ARBA00022723"/>
    </source>
</evidence>
<dbReference type="GO" id="GO:0008270">
    <property type="term" value="F:zinc ion binding"/>
    <property type="evidence" value="ECO:0007669"/>
    <property type="project" value="UniProtKB-KW"/>
</dbReference>
<dbReference type="InterPro" id="IPR013087">
    <property type="entry name" value="Znf_C2H2_type"/>
</dbReference>
<dbReference type="PANTHER" id="PTHR16515">
    <property type="entry name" value="PR DOMAIN ZINC FINGER PROTEIN"/>
    <property type="match status" value="1"/>
</dbReference>
<dbReference type="SMART" id="SM00355">
    <property type="entry name" value="ZnF_C2H2"/>
    <property type="match status" value="7"/>
</dbReference>
<evidence type="ECO:0000256" key="7">
    <source>
        <dbReference type="PROSITE-ProRule" id="PRU00042"/>
    </source>
</evidence>
<dbReference type="GO" id="GO:0010468">
    <property type="term" value="P:regulation of gene expression"/>
    <property type="evidence" value="ECO:0007669"/>
    <property type="project" value="TreeGrafter"/>
</dbReference>
<comment type="subcellular location">
    <subcellularLocation>
        <location evidence="1">Nucleus</location>
    </subcellularLocation>
</comment>
<feature type="domain" description="C2H2-type" evidence="9">
    <location>
        <begin position="351"/>
        <end position="369"/>
    </location>
</feature>
<keyword evidence="2" id="KW-0479">Metal-binding</keyword>
<accession>A0A8C1XKW9</accession>
<dbReference type="Gene3D" id="3.30.160.60">
    <property type="entry name" value="Classic Zinc Finger"/>
    <property type="match status" value="4"/>
</dbReference>
<feature type="domain" description="C2H2-type" evidence="9">
    <location>
        <begin position="450"/>
        <end position="477"/>
    </location>
</feature>
<dbReference type="PROSITE" id="PS50157">
    <property type="entry name" value="ZINC_FINGER_C2H2_2"/>
    <property type="match status" value="6"/>
</dbReference>
<evidence type="ECO:0000259" key="9">
    <source>
        <dbReference type="PROSITE" id="PS50157"/>
    </source>
</evidence>
<dbReference type="InterPro" id="IPR050331">
    <property type="entry name" value="Zinc_finger"/>
</dbReference>
<dbReference type="SUPFAM" id="SSF57667">
    <property type="entry name" value="beta-beta-alpha zinc fingers"/>
    <property type="match status" value="3"/>
</dbReference>
<evidence type="ECO:0000256" key="1">
    <source>
        <dbReference type="ARBA" id="ARBA00004123"/>
    </source>
</evidence>
<organism evidence="10 11">
    <name type="scientific">Cyprinus carpio</name>
    <name type="common">Common carp</name>
    <dbReference type="NCBI Taxonomy" id="7962"/>
    <lineage>
        <taxon>Eukaryota</taxon>
        <taxon>Metazoa</taxon>
        <taxon>Chordata</taxon>
        <taxon>Craniata</taxon>
        <taxon>Vertebrata</taxon>
        <taxon>Euteleostomi</taxon>
        <taxon>Actinopterygii</taxon>
        <taxon>Neopterygii</taxon>
        <taxon>Teleostei</taxon>
        <taxon>Ostariophysi</taxon>
        <taxon>Cypriniformes</taxon>
        <taxon>Cyprinidae</taxon>
        <taxon>Cyprininae</taxon>
        <taxon>Cyprinus</taxon>
    </lineage>
</organism>
<keyword evidence="6" id="KW-0539">Nucleus</keyword>
<evidence type="ECO:0000256" key="3">
    <source>
        <dbReference type="ARBA" id="ARBA00022737"/>
    </source>
</evidence>
<dbReference type="GO" id="GO:0005634">
    <property type="term" value="C:nucleus"/>
    <property type="evidence" value="ECO:0007669"/>
    <property type="project" value="UniProtKB-SubCell"/>
</dbReference>
<feature type="region of interest" description="Disordered" evidence="8">
    <location>
        <begin position="148"/>
        <end position="229"/>
    </location>
</feature>
<dbReference type="InterPro" id="IPR036236">
    <property type="entry name" value="Znf_C2H2_sf"/>
</dbReference>
<dbReference type="AlphaFoldDB" id="A0A8C1XKW9"/>
<name>A0A8C1XKW9_CYPCA</name>
<sequence length="507" mass="57361">MTCDLEYFLDHCKELGTTQDGSNCASNDANIDTSLTSNGDENICPTIDSLSFCQLERTTPDAENTSSKPELEKTFVIYGDGKGPLGDYQLDVMNPHPENTSSEPNFQETVLISGIGKDSLDGCQLESNKPENTSSKPNFQETIKMSGIGKDSLDGCQLESNQPGPKSPSSKPDFQETIGVSELGKKNIDGCQLESNKPNTKSTSSKPVHGNSSQTADHSESIQEKSDIPDVVETVGSNVELRNCFVKLMDVTVVPGENGESFKCKFCTKSFLRARYLRRHILTHTEVKPYRCKTCESCFSRYDHLKLHQARCRGKRQLEVRVEKMICLKRLSTPSDLKRHMAMLHITDKPFPCKRCGKTYSSKKTLSRHNLTIRCKKISKESVPSAKNDVQTQPCRETSKLLQRIQVHYMNKFKYQCEYCPRRFKLSGQLKVHVHQENDPEKGDVSIHKYQCSECDQSFTDGLRLISHLEEHGREDQERRSDIHRCHVCNKVFAQAGILQRHVKMQH</sequence>
<feature type="domain" description="C2H2-type" evidence="9">
    <location>
        <begin position="290"/>
        <end position="317"/>
    </location>
</feature>